<proteinExistence type="predicted"/>
<accession>A0A1Y1LNT6</accession>
<dbReference type="AlphaFoldDB" id="A0A1Y1LNT6"/>
<feature type="region of interest" description="Disordered" evidence="2">
    <location>
        <begin position="1"/>
        <end position="32"/>
    </location>
</feature>
<feature type="coiled-coil region" evidence="1">
    <location>
        <begin position="60"/>
        <end position="98"/>
    </location>
</feature>
<evidence type="ECO:0000313" key="3">
    <source>
        <dbReference type="EMBL" id="JAV75289.1"/>
    </source>
</evidence>
<dbReference type="EMBL" id="GEZM01050940">
    <property type="protein sequence ID" value="JAV75289.1"/>
    <property type="molecule type" value="Transcribed_RNA"/>
</dbReference>
<protein>
    <submittedName>
        <fullName evidence="3">Uncharacterized protein</fullName>
    </submittedName>
</protein>
<dbReference type="Pfam" id="PF03564">
    <property type="entry name" value="DUF1759"/>
    <property type="match status" value="1"/>
</dbReference>
<keyword evidence="1" id="KW-0175">Coiled coil</keyword>
<dbReference type="PANTHER" id="PTHR47331">
    <property type="entry name" value="PHD-TYPE DOMAIN-CONTAINING PROTEIN"/>
    <property type="match status" value="1"/>
</dbReference>
<sequence>MPKKSERLNKGRPPPYLEEFVTGSLSDDPNDDKDLDVTIKMEDSRVTSLLEGLTNQITLMQAQLMQNTEVQTRMEEKNNELHQKLEATNRQLAEVQRTMKIEVPPTTRSSAILNNTVPVTLPAQLDTPSPSITPTRNSTHQQSTPSCSIPSFSVYPNNPVYWQQHPSLPVRKYLVALPKFDGNPCDWLVFNAEYKRTTTEFAYTSSENTTRLNSSLQGKARELVQWLLIHDDMAEKIMERLYSRFGRPELLVDAQITMLKNIPGICENNVGQIIPFADKVINFSHFMLTCSSQHQLANPTLLNELILKLPMNMRIAWASHISSLTGVPSILDFSNWIEVKADNIARVPVCNSLISPTEKKTTSKEISNASHFQRYK</sequence>
<reference evidence="3" key="1">
    <citation type="journal article" date="2016" name="Sci. Rep.">
        <title>Molecular characterization of firefly nuptial gifts: a multi-omics approach sheds light on postcopulatory sexual selection.</title>
        <authorList>
            <person name="Al-Wathiqui N."/>
            <person name="Fallon T.R."/>
            <person name="South A."/>
            <person name="Weng J.K."/>
            <person name="Lewis S.M."/>
        </authorList>
    </citation>
    <scope>NUCLEOTIDE SEQUENCE</scope>
</reference>
<evidence type="ECO:0000256" key="1">
    <source>
        <dbReference type="SAM" id="Coils"/>
    </source>
</evidence>
<evidence type="ECO:0000256" key="2">
    <source>
        <dbReference type="SAM" id="MobiDB-lite"/>
    </source>
</evidence>
<dbReference type="InterPro" id="IPR005312">
    <property type="entry name" value="DUF1759"/>
</dbReference>
<name>A0A1Y1LNT6_PHOPY</name>
<organism evidence="3">
    <name type="scientific">Photinus pyralis</name>
    <name type="common">Common eastern firefly</name>
    <name type="synonym">Lampyris pyralis</name>
    <dbReference type="NCBI Taxonomy" id="7054"/>
    <lineage>
        <taxon>Eukaryota</taxon>
        <taxon>Metazoa</taxon>
        <taxon>Ecdysozoa</taxon>
        <taxon>Arthropoda</taxon>
        <taxon>Hexapoda</taxon>
        <taxon>Insecta</taxon>
        <taxon>Pterygota</taxon>
        <taxon>Neoptera</taxon>
        <taxon>Endopterygota</taxon>
        <taxon>Coleoptera</taxon>
        <taxon>Polyphaga</taxon>
        <taxon>Elateriformia</taxon>
        <taxon>Elateroidea</taxon>
        <taxon>Lampyridae</taxon>
        <taxon>Lampyrinae</taxon>
        <taxon>Photinus</taxon>
    </lineage>
</organism>